<evidence type="ECO:0000256" key="1">
    <source>
        <dbReference type="ARBA" id="ARBA00004196"/>
    </source>
</evidence>
<reference evidence="4 5" key="1">
    <citation type="submission" date="2009-11" db="EMBL/GenBank/DDBJ databases">
        <authorList>
            <person name="Weinstock G."/>
            <person name="Sodergren E."/>
            <person name="Clifton S."/>
            <person name="Fulton L."/>
            <person name="Fulton B."/>
            <person name="Courtney L."/>
            <person name="Fronick C."/>
            <person name="Harrison M."/>
            <person name="Strong C."/>
            <person name="Farmer C."/>
            <person name="Delahaunty K."/>
            <person name="Markovic C."/>
            <person name="Hall O."/>
            <person name="Minx P."/>
            <person name="Tomlinson C."/>
            <person name="Mitreva M."/>
            <person name="Nelson J."/>
            <person name="Hou S."/>
            <person name="Wollam A."/>
            <person name="Pepin K.H."/>
            <person name="Johnson M."/>
            <person name="Bhonagiri V."/>
            <person name="Nash W.E."/>
            <person name="Warren W."/>
            <person name="Chinwalla A."/>
            <person name="Mardis E.R."/>
            <person name="Wilson R.K."/>
        </authorList>
    </citation>
    <scope>NUCLEOTIDE SEQUENCE [LARGE SCALE GENOMIC DNA]</scope>
    <source>
        <strain evidence="4 5">F0302</strain>
    </source>
</reference>
<comment type="subcellular location">
    <subcellularLocation>
        <location evidence="1">Cell envelope</location>
    </subcellularLocation>
</comment>
<dbReference type="Proteomes" id="UP000004079">
    <property type="component" value="Unassembled WGS sequence"/>
</dbReference>
<keyword evidence="2" id="KW-0732">Signal</keyword>
<dbReference type="Gene3D" id="2.70.98.70">
    <property type="match status" value="1"/>
</dbReference>
<feature type="chain" id="PRO_5003026979" evidence="2">
    <location>
        <begin position="22"/>
        <end position="607"/>
    </location>
</feature>
<dbReference type="RefSeq" id="WP_004373666.1">
    <property type="nucleotide sequence ID" value="NZ_GG703886.1"/>
</dbReference>
<protein>
    <submittedName>
        <fullName evidence="4">Heparinase II/III-like protein</fullName>
    </submittedName>
</protein>
<dbReference type="GO" id="GO:0016829">
    <property type="term" value="F:lyase activity"/>
    <property type="evidence" value="ECO:0007669"/>
    <property type="project" value="InterPro"/>
</dbReference>
<dbReference type="EMBL" id="ACUZ02000034">
    <property type="protein sequence ID" value="EFB31676.1"/>
    <property type="molecule type" value="Genomic_DNA"/>
</dbReference>
<dbReference type="InterPro" id="IPR008929">
    <property type="entry name" value="Chondroitin_lyas"/>
</dbReference>
<gene>
    <name evidence="4" type="ORF">HMPREF0971_01954</name>
</gene>
<feature type="signal peptide" evidence="2">
    <location>
        <begin position="1"/>
        <end position="21"/>
    </location>
</feature>
<dbReference type="Gene3D" id="1.50.10.100">
    <property type="entry name" value="Chondroitin AC/alginate lyase"/>
    <property type="match status" value="1"/>
</dbReference>
<sequence length="607" mass="69796">MIKPKNILFAWFWLTCTLTHAQLTMPRATSTYWRDSVPEAMRQSYISYGAQYIGQPWATIPDSIFGEFKRNGNRTHYEQLCFQKRTQLAAVAMAEIIEGKGRFIPDLKAGLDNLLAELWWGIPAHYGPAQPKQKDQTVDLFNAETAGLVAWIRYMLNDALGHDMQQKLDQEIRRRLLQPALKTNYWWKHSRMNWTPWICSNWLTAVLICENDETRKAEALRQITAALQTFIAGYPADGGCDEGTFYWDRAAASLFDCIQMMLADGLNTLEYQSNPKIRAMASYIYKMYIGNGYCVNFADAHDNHSVVQLNVLYPFALWTNDKVMRRYAAQIAQQNDFYHNPAALFAVSGNFPTLGRELFLLTHLHQLQTEKPCEPLLENVWLPDLQIMTSRNHADSDKGFFIAMKGGNNAESHNHNDVGSFIVYADAEPLLIDPGVGEYTSATFSANRYKIWTMQSAYHNLPQINGADQHEGKDYHAVNVEYQPKSLTMDIASAYPKQAEVKSWKRKVSLKKGDFIEITEDYQLSEWKQPQRMMLLTPIKPNVAQRGTLQLGKHQLHYPHRQISITIEDISNQMDTLLRGVWGQYLYRIVMTCNDKQLNNKIKYSLK</sequence>
<proteinExistence type="predicted"/>
<name>D1QSJ5_9BACT</name>
<dbReference type="SUPFAM" id="SSF48230">
    <property type="entry name" value="Chondroitin AC/alginate lyase"/>
    <property type="match status" value="1"/>
</dbReference>
<dbReference type="STRING" id="649760.HMPREF0971_01954"/>
<dbReference type="Pfam" id="PF07940">
    <property type="entry name" value="Hepar_II_III_C"/>
    <property type="match status" value="1"/>
</dbReference>
<dbReference type="HOGENOM" id="CLU_023844_0_0_10"/>
<evidence type="ECO:0000313" key="5">
    <source>
        <dbReference type="Proteomes" id="UP000004079"/>
    </source>
</evidence>
<dbReference type="AlphaFoldDB" id="D1QSJ5"/>
<evidence type="ECO:0000259" key="3">
    <source>
        <dbReference type="Pfam" id="PF07940"/>
    </source>
</evidence>
<accession>D1QSJ5</accession>
<feature type="domain" description="Heparinase II/III-like C-terminal" evidence="3">
    <location>
        <begin position="401"/>
        <end position="472"/>
    </location>
</feature>
<dbReference type="GO" id="GO:0030313">
    <property type="term" value="C:cell envelope"/>
    <property type="evidence" value="ECO:0007669"/>
    <property type="project" value="UniProtKB-SubCell"/>
</dbReference>
<comment type="caution">
    <text evidence="4">The sequence shown here is derived from an EMBL/GenBank/DDBJ whole genome shotgun (WGS) entry which is preliminary data.</text>
</comment>
<evidence type="ECO:0000256" key="2">
    <source>
        <dbReference type="SAM" id="SignalP"/>
    </source>
</evidence>
<organism evidence="4 5">
    <name type="scientific">Segatella oris F0302</name>
    <dbReference type="NCBI Taxonomy" id="649760"/>
    <lineage>
        <taxon>Bacteria</taxon>
        <taxon>Pseudomonadati</taxon>
        <taxon>Bacteroidota</taxon>
        <taxon>Bacteroidia</taxon>
        <taxon>Bacteroidales</taxon>
        <taxon>Prevotellaceae</taxon>
        <taxon>Segatella</taxon>
    </lineage>
</organism>
<evidence type="ECO:0000313" key="4">
    <source>
        <dbReference type="EMBL" id="EFB31676.1"/>
    </source>
</evidence>
<dbReference type="InterPro" id="IPR012480">
    <property type="entry name" value="Hepar_II_III_C"/>
</dbReference>